<proteinExistence type="predicted"/>
<evidence type="ECO:0000313" key="2">
    <source>
        <dbReference type="Proteomes" id="UP000006322"/>
    </source>
</evidence>
<accession>K6Z488</accession>
<comment type="caution">
    <text evidence="1">The sequence shown here is derived from an EMBL/GenBank/DDBJ whole genome shotgun (WGS) entry which is preliminary data.</text>
</comment>
<dbReference type="AlphaFoldDB" id="K6Z488"/>
<sequence>MFGPGVMDDTKAKSINALNISKVISIVSLSGNVCNYKEQNTKLLRY</sequence>
<organism evidence="1 2">
    <name type="scientific">Paraglaciecola polaris LMG 21857</name>
    <dbReference type="NCBI Taxonomy" id="1129793"/>
    <lineage>
        <taxon>Bacteria</taxon>
        <taxon>Pseudomonadati</taxon>
        <taxon>Pseudomonadota</taxon>
        <taxon>Gammaproteobacteria</taxon>
        <taxon>Alteromonadales</taxon>
        <taxon>Alteromonadaceae</taxon>
        <taxon>Paraglaciecola</taxon>
    </lineage>
</organism>
<reference evidence="2" key="1">
    <citation type="journal article" date="2014" name="Environ. Microbiol.">
        <title>Comparative genomics of the marine bacterial genus Glaciecola reveals the high degree of genomic diversity and genomic characteristic for cold adaptation.</title>
        <authorList>
            <person name="Qin Q.L."/>
            <person name="Xie B.B."/>
            <person name="Yu Y."/>
            <person name="Shu Y.L."/>
            <person name="Rong J.C."/>
            <person name="Zhang Y.J."/>
            <person name="Zhao D.L."/>
            <person name="Chen X.L."/>
            <person name="Zhang X.Y."/>
            <person name="Chen B."/>
            <person name="Zhou B.C."/>
            <person name="Zhang Y.Z."/>
        </authorList>
    </citation>
    <scope>NUCLEOTIDE SEQUENCE [LARGE SCALE GENOMIC DNA]</scope>
    <source>
        <strain evidence="2">LMG 21857</strain>
    </source>
</reference>
<keyword evidence="2" id="KW-1185">Reference proteome</keyword>
<protein>
    <submittedName>
        <fullName evidence="1">Uncharacterized protein</fullName>
    </submittedName>
</protein>
<dbReference type="EMBL" id="BAER01000007">
    <property type="protein sequence ID" value="GAC31046.1"/>
    <property type="molecule type" value="Genomic_DNA"/>
</dbReference>
<evidence type="ECO:0000313" key="1">
    <source>
        <dbReference type="EMBL" id="GAC31046.1"/>
    </source>
</evidence>
<gene>
    <name evidence="1" type="ORF">GPLA_0125</name>
</gene>
<name>K6Z488_9ALTE</name>
<dbReference type="STRING" id="1129793.GPLA_0125"/>
<dbReference type="Proteomes" id="UP000006322">
    <property type="component" value="Unassembled WGS sequence"/>
</dbReference>